<keyword evidence="1" id="KW-0812">Transmembrane</keyword>
<dbReference type="AlphaFoldDB" id="A0A9D4PCX3"/>
<organism evidence="2 3">
    <name type="scientific">Rhipicephalus sanguineus</name>
    <name type="common">Brown dog tick</name>
    <name type="synonym">Ixodes sanguineus</name>
    <dbReference type="NCBI Taxonomy" id="34632"/>
    <lineage>
        <taxon>Eukaryota</taxon>
        <taxon>Metazoa</taxon>
        <taxon>Ecdysozoa</taxon>
        <taxon>Arthropoda</taxon>
        <taxon>Chelicerata</taxon>
        <taxon>Arachnida</taxon>
        <taxon>Acari</taxon>
        <taxon>Parasitiformes</taxon>
        <taxon>Ixodida</taxon>
        <taxon>Ixodoidea</taxon>
        <taxon>Ixodidae</taxon>
        <taxon>Rhipicephalinae</taxon>
        <taxon>Rhipicephalus</taxon>
        <taxon>Rhipicephalus</taxon>
    </lineage>
</organism>
<evidence type="ECO:0000256" key="1">
    <source>
        <dbReference type="SAM" id="Phobius"/>
    </source>
</evidence>
<keyword evidence="3" id="KW-1185">Reference proteome</keyword>
<evidence type="ECO:0000313" key="2">
    <source>
        <dbReference type="EMBL" id="KAH7935707.1"/>
    </source>
</evidence>
<dbReference type="EMBL" id="JABSTV010001255">
    <property type="protein sequence ID" value="KAH7935707.1"/>
    <property type="molecule type" value="Genomic_DNA"/>
</dbReference>
<feature type="transmembrane region" description="Helical" evidence="1">
    <location>
        <begin position="43"/>
        <end position="69"/>
    </location>
</feature>
<proteinExistence type="predicted"/>
<keyword evidence="1" id="KW-0472">Membrane</keyword>
<keyword evidence="1" id="KW-1133">Transmembrane helix</keyword>
<reference evidence="2" key="1">
    <citation type="journal article" date="2020" name="Cell">
        <title>Large-Scale Comparative Analyses of Tick Genomes Elucidate Their Genetic Diversity and Vector Capacities.</title>
        <authorList>
            <consortium name="Tick Genome and Microbiome Consortium (TIGMIC)"/>
            <person name="Jia N."/>
            <person name="Wang J."/>
            <person name="Shi W."/>
            <person name="Du L."/>
            <person name="Sun Y."/>
            <person name="Zhan W."/>
            <person name="Jiang J.F."/>
            <person name="Wang Q."/>
            <person name="Zhang B."/>
            <person name="Ji P."/>
            <person name="Bell-Sakyi L."/>
            <person name="Cui X.M."/>
            <person name="Yuan T.T."/>
            <person name="Jiang B.G."/>
            <person name="Yang W.F."/>
            <person name="Lam T.T."/>
            <person name="Chang Q.C."/>
            <person name="Ding S.J."/>
            <person name="Wang X.J."/>
            <person name="Zhu J.G."/>
            <person name="Ruan X.D."/>
            <person name="Zhao L."/>
            <person name="Wei J.T."/>
            <person name="Ye R.Z."/>
            <person name="Que T.C."/>
            <person name="Du C.H."/>
            <person name="Zhou Y.H."/>
            <person name="Cheng J.X."/>
            <person name="Dai P.F."/>
            <person name="Guo W.B."/>
            <person name="Han X.H."/>
            <person name="Huang E.J."/>
            <person name="Li L.F."/>
            <person name="Wei W."/>
            <person name="Gao Y.C."/>
            <person name="Liu J.Z."/>
            <person name="Shao H.Z."/>
            <person name="Wang X."/>
            <person name="Wang C.C."/>
            <person name="Yang T.C."/>
            <person name="Huo Q.B."/>
            <person name="Li W."/>
            <person name="Chen H.Y."/>
            <person name="Chen S.E."/>
            <person name="Zhou L.G."/>
            <person name="Ni X.B."/>
            <person name="Tian J.H."/>
            <person name="Sheng Y."/>
            <person name="Liu T."/>
            <person name="Pan Y.S."/>
            <person name="Xia L.Y."/>
            <person name="Li J."/>
            <person name="Zhao F."/>
            <person name="Cao W.C."/>
        </authorList>
    </citation>
    <scope>NUCLEOTIDE SEQUENCE</scope>
    <source>
        <strain evidence="2">Rsan-2018</strain>
    </source>
</reference>
<gene>
    <name evidence="2" type="ORF">HPB52_012677</name>
</gene>
<feature type="transmembrane region" description="Helical" evidence="1">
    <location>
        <begin position="111"/>
        <end position="130"/>
    </location>
</feature>
<evidence type="ECO:0000313" key="3">
    <source>
        <dbReference type="Proteomes" id="UP000821837"/>
    </source>
</evidence>
<accession>A0A9D4PCX3</accession>
<dbReference type="Proteomes" id="UP000821837">
    <property type="component" value="Unassembled WGS sequence"/>
</dbReference>
<sequence>MPSRLAPSVAKVELLAILLGVGSLAEALNSHYARGFGVCIFSAYTLAFVLIAAYATPLTAFVHLASAGLESSSAYRHACRLHYIVASVAYLTVLVYLVTHHAGMARETVRYRVIVMSMVNMLVYCLLAFLT</sequence>
<protein>
    <submittedName>
        <fullName evidence="2">Uncharacterized protein</fullName>
    </submittedName>
</protein>
<feature type="transmembrane region" description="Helical" evidence="1">
    <location>
        <begin position="81"/>
        <end position="99"/>
    </location>
</feature>
<name>A0A9D4PCX3_RHISA</name>
<comment type="caution">
    <text evidence="2">The sequence shown here is derived from an EMBL/GenBank/DDBJ whole genome shotgun (WGS) entry which is preliminary data.</text>
</comment>
<reference evidence="2" key="2">
    <citation type="submission" date="2021-09" db="EMBL/GenBank/DDBJ databases">
        <authorList>
            <person name="Jia N."/>
            <person name="Wang J."/>
            <person name="Shi W."/>
            <person name="Du L."/>
            <person name="Sun Y."/>
            <person name="Zhan W."/>
            <person name="Jiang J."/>
            <person name="Wang Q."/>
            <person name="Zhang B."/>
            <person name="Ji P."/>
            <person name="Sakyi L.B."/>
            <person name="Cui X."/>
            <person name="Yuan T."/>
            <person name="Jiang B."/>
            <person name="Yang W."/>
            <person name="Lam T.T.-Y."/>
            <person name="Chang Q."/>
            <person name="Ding S."/>
            <person name="Wang X."/>
            <person name="Zhu J."/>
            <person name="Ruan X."/>
            <person name="Zhao L."/>
            <person name="Wei J."/>
            <person name="Que T."/>
            <person name="Du C."/>
            <person name="Cheng J."/>
            <person name="Dai P."/>
            <person name="Han X."/>
            <person name="Huang E."/>
            <person name="Gao Y."/>
            <person name="Liu J."/>
            <person name="Shao H."/>
            <person name="Ye R."/>
            <person name="Li L."/>
            <person name="Wei W."/>
            <person name="Wang X."/>
            <person name="Wang C."/>
            <person name="Huo Q."/>
            <person name="Li W."/>
            <person name="Guo W."/>
            <person name="Chen H."/>
            <person name="Chen S."/>
            <person name="Zhou L."/>
            <person name="Zhou L."/>
            <person name="Ni X."/>
            <person name="Tian J."/>
            <person name="Zhou Y."/>
            <person name="Sheng Y."/>
            <person name="Liu T."/>
            <person name="Pan Y."/>
            <person name="Xia L."/>
            <person name="Li J."/>
            <person name="Zhao F."/>
            <person name="Cao W."/>
        </authorList>
    </citation>
    <scope>NUCLEOTIDE SEQUENCE</scope>
    <source>
        <strain evidence="2">Rsan-2018</strain>
        <tissue evidence="2">Larvae</tissue>
    </source>
</reference>